<reference evidence="4 5" key="1">
    <citation type="submission" date="2024-06" db="EMBL/GenBank/DDBJ databases">
        <authorList>
            <person name="Kraege A."/>
            <person name="Thomma B."/>
        </authorList>
    </citation>
    <scope>NUCLEOTIDE SEQUENCE [LARGE SCALE GENOMIC DNA]</scope>
</reference>
<dbReference type="InterPro" id="IPR039633">
    <property type="entry name" value="PAP"/>
</dbReference>
<dbReference type="Pfam" id="PF04755">
    <property type="entry name" value="PAP_fibrillin"/>
    <property type="match status" value="1"/>
</dbReference>
<gene>
    <name evidence="4" type="primary">g1255</name>
    <name evidence="4" type="ORF">VP750_LOCUS1085</name>
</gene>
<name>A0ABP1FKI0_9CHLO</name>
<evidence type="ECO:0000313" key="5">
    <source>
        <dbReference type="Proteomes" id="UP001497392"/>
    </source>
</evidence>
<accession>A0ABP1FKI0</accession>
<dbReference type="InterPro" id="IPR006843">
    <property type="entry name" value="PAP/fibrillin_dom"/>
</dbReference>
<comment type="subcellular location">
    <subcellularLocation>
        <location evidence="1">Plastid</location>
    </subcellularLocation>
</comment>
<comment type="caution">
    <text evidence="4">The sequence shown here is derived from an EMBL/GenBank/DDBJ whole genome shotgun (WGS) entry which is preliminary data.</text>
</comment>
<keyword evidence="5" id="KW-1185">Reference proteome</keyword>
<feature type="domain" description="Plastid lipid-associated protein/fibrillin conserved" evidence="3">
    <location>
        <begin position="49"/>
        <end position="205"/>
    </location>
</feature>
<organism evidence="4 5">
    <name type="scientific">Coccomyxa viridis</name>
    <dbReference type="NCBI Taxonomy" id="1274662"/>
    <lineage>
        <taxon>Eukaryota</taxon>
        <taxon>Viridiplantae</taxon>
        <taxon>Chlorophyta</taxon>
        <taxon>core chlorophytes</taxon>
        <taxon>Trebouxiophyceae</taxon>
        <taxon>Trebouxiophyceae incertae sedis</taxon>
        <taxon>Coccomyxaceae</taxon>
        <taxon>Coccomyxa</taxon>
    </lineage>
</organism>
<proteinExistence type="predicted"/>
<keyword evidence="2" id="KW-0934">Plastid</keyword>
<protein>
    <submittedName>
        <fullName evidence="4">G1255 protein</fullName>
    </submittedName>
</protein>
<dbReference type="EMBL" id="CAXHTA020000002">
    <property type="protein sequence ID" value="CAL5219426.1"/>
    <property type="molecule type" value="Genomic_DNA"/>
</dbReference>
<evidence type="ECO:0000313" key="4">
    <source>
        <dbReference type="EMBL" id="CAL5219426.1"/>
    </source>
</evidence>
<dbReference type="Proteomes" id="UP001497392">
    <property type="component" value="Unassembled WGS sequence"/>
</dbReference>
<evidence type="ECO:0000256" key="1">
    <source>
        <dbReference type="ARBA" id="ARBA00004474"/>
    </source>
</evidence>
<sequence length="207" mass="22791">MAVQLKASASCKYSKCENIASQTTRPVVCKASQRAGTAVSDKQKLKDDITAAAGALNGLDRTEEEAARIAGLLGQLESTGQLDDLDLTGSTWRLLYSTSKGSSSGKIGPFIGRVTQVFPEDSGGQYVNKIDFGLVKADLLANYEKPQRDRINVAFEWIKFMLGPLSFKKEFTNRTPETSGGFWRLTYTDKDFRILYTNLGNVFVLVR</sequence>
<evidence type="ECO:0000256" key="2">
    <source>
        <dbReference type="ARBA" id="ARBA00022640"/>
    </source>
</evidence>
<evidence type="ECO:0000259" key="3">
    <source>
        <dbReference type="Pfam" id="PF04755"/>
    </source>
</evidence>
<dbReference type="PANTHER" id="PTHR31906">
    <property type="entry name" value="PLASTID-LIPID-ASSOCIATED PROTEIN 4, CHLOROPLASTIC-RELATED"/>
    <property type="match status" value="1"/>
</dbReference>